<dbReference type="AlphaFoldDB" id="G7JA76"/>
<dbReference type="EnsemblPlants" id="AES71904">
    <property type="protein sequence ID" value="AES71904"/>
    <property type="gene ID" value="MTR_3g084000"/>
</dbReference>
<name>G7JA76_MEDTR</name>
<dbReference type="Gene3D" id="3.80.10.10">
    <property type="entry name" value="Ribonuclease Inhibitor"/>
    <property type="match status" value="1"/>
</dbReference>
<protein>
    <submittedName>
        <fullName evidence="1 2">Uncharacterized protein</fullName>
    </submittedName>
</protein>
<gene>
    <name evidence="1" type="ordered locus">MTR_3g084000</name>
</gene>
<dbReference type="PaxDb" id="3880-AES71904"/>
<dbReference type="Proteomes" id="UP000002051">
    <property type="component" value="Chromosome 3"/>
</dbReference>
<dbReference type="EMBL" id="CM001219">
    <property type="protein sequence ID" value="AES71904.1"/>
    <property type="molecule type" value="Genomic_DNA"/>
</dbReference>
<organism evidence="1 3">
    <name type="scientific">Medicago truncatula</name>
    <name type="common">Barrel medic</name>
    <name type="synonym">Medicago tribuloides</name>
    <dbReference type="NCBI Taxonomy" id="3880"/>
    <lineage>
        <taxon>Eukaryota</taxon>
        <taxon>Viridiplantae</taxon>
        <taxon>Streptophyta</taxon>
        <taxon>Embryophyta</taxon>
        <taxon>Tracheophyta</taxon>
        <taxon>Spermatophyta</taxon>
        <taxon>Magnoliopsida</taxon>
        <taxon>eudicotyledons</taxon>
        <taxon>Gunneridae</taxon>
        <taxon>Pentapetalae</taxon>
        <taxon>rosids</taxon>
        <taxon>fabids</taxon>
        <taxon>Fabales</taxon>
        <taxon>Fabaceae</taxon>
        <taxon>Papilionoideae</taxon>
        <taxon>50 kb inversion clade</taxon>
        <taxon>NPAAA clade</taxon>
        <taxon>Hologalegina</taxon>
        <taxon>IRL clade</taxon>
        <taxon>Trifolieae</taxon>
        <taxon>Medicago</taxon>
    </lineage>
</organism>
<reference evidence="2" key="3">
    <citation type="submission" date="2015-04" db="UniProtKB">
        <authorList>
            <consortium name="EnsemblPlants"/>
        </authorList>
    </citation>
    <scope>IDENTIFICATION</scope>
    <source>
        <strain evidence="2">cv. Jemalong A17</strain>
    </source>
</reference>
<dbReference type="SUPFAM" id="SSF52047">
    <property type="entry name" value="RNI-like"/>
    <property type="match status" value="1"/>
</dbReference>
<keyword evidence="3" id="KW-1185">Reference proteome</keyword>
<proteinExistence type="predicted"/>
<dbReference type="InterPro" id="IPR032675">
    <property type="entry name" value="LRR_dom_sf"/>
</dbReference>
<evidence type="ECO:0000313" key="3">
    <source>
        <dbReference type="Proteomes" id="UP000002051"/>
    </source>
</evidence>
<sequence>MEGIESSRVRSLLILEPQTSLKSFVRRIPTTYSRLKVLALIPEEWLEILKDFGSLKQLKYYAFVVNKVRSSGLPKSIVIMEKDWELRRTPIENPVMLKDFYLRSLGFEYYDMPKEICKLRKLRCFLGSEMSLIQLKDGIGGLTSLQTLNEVYLDDDEDENDNRVVELIQELGKLKQLRELGLAGVRSKYIISGCNLFQCPFPVFFHKPFSYPLICQFEENLPMSHSIELSR</sequence>
<evidence type="ECO:0000313" key="1">
    <source>
        <dbReference type="EMBL" id="AES71904.1"/>
    </source>
</evidence>
<dbReference type="OMA" id="KSIVIME"/>
<reference evidence="1 3" key="1">
    <citation type="journal article" date="2011" name="Nature">
        <title>The Medicago genome provides insight into the evolution of rhizobial symbioses.</title>
        <authorList>
            <person name="Young N.D."/>
            <person name="Debelle F."/>
            <person name="Oldroyd G.E."/>
            <person name="Geurts R."/>
            <person name="Cannon S.B."/>
            <person name="Udvardi M.K."/>
            <person name="Benedito V.A."/>
            <person name="Mayer K.F."/>
            <person name="Gouzy J."/>
            <person name="Schoof H."/>
            <person name="Van de Peer Y."/>
            <person name="Proost S."/>
            <person name="Cook D.R."/>
            <person name="Meyers B.C."/>
            <person name="Spannagl M."/>
            <person name="Cheung F."/>
            <person name="De Mita S."/>
            <person name="Krishnakumar V."/>
            <person name="Gundlach H."/>
            <person name="Zhou S."/>
            <person name="Mudge J."/>
            <person name="Bharti A.K."/>
            <person name="Murray J.D."/>
            <person name="Naoumkina M.A."/>
            <person name="Rosen B."/>
            <person name="Silverstein K.A."/>
            <person name="Tang H."/>
            <person name="Rombauts S."/>
            <person name="Zhao P.X."/>
            <person name="Zhou P."/>
            <person name="Barbe V."/>
            <person name="Bardou P."/>
            <person name="Bechner M."/>
            <person name="Bellec A."/>
            <person name="Berger A."/>
            <person name="Berges H."/>
            <person name="Bidwell S."/>
            <person name="Bisseling T."/>
            <person name="Choisne N."/>
            <person name="Couloux A."/>
            <person name="Denny R."/>
            <person name="Deshpande S."/>
            <person name="Dai X."/>
            <person name="Doyle J.J."/>
            <person name="Dudez A.M."/>
            <person name="Farmer A.D."/>
            <person name="Fouteau S."/>
            <person name="Franken C."/>
            <person name="Gibelin C."/>
            <person name="Gish J."/>
            <person name="Goldstein S."/>
            <person name="Gonzalez A.J."/>
            <person name="Green P.J."/>
            <person name="Hallab A."/>
            <person name="Hartog M."/>
            <person name="Hua A."/>
            <person name="Humphray S.J."/>
            <person name="Jeong D.H."/>
            <person name="Jing Y."/>
            <person name="Jocker A."/>
            <person name="Kenton S.M."/>
            <person name="Kim D.J."/>
            <person name="Klee K."/>
            <person name="Lai H."/>
            <person name="Lang C."/>
            <person name="Lin S."/>
            <person name="Macmil S.L."/>
            <person name="Magdelenat G."/>
            <person name="Matthews L."/>
            <person name="McCorrison J."/>
            <person name="Monaghan E.L."/>
            <person name="Mun J.H."/>
            <person name="Najar F.Z."/>
            <person name="Nicholson C."/>
            <person name="Noirot C."/>
            <person name="O'Bleness M."/>
            <person name="Paule C.R."/>
            <person name="Poulain J."/>
            <person name="Prion F."/>
            <person name="Qin B."/>
            <person name="Qu C."/>
            <person name="Retzel E.F."/>
            <person name="Riddle C."/>
            <person name="Sallet E."/>
            <person name="Samain S."/>
            <person name="Samson N."/>
            <person name="Sanders I."/>
            <person name="Saurat O."/>
            <person name="Scarpelli C."/>
            <person name="Schiex T."/>
            <person name="Segurens B."/>
            <person name="Severin A.J."/>
            <person name="Sherrier D.J."/>
            <person name="Shi R."/>
            <person name="Sims S."/>
            <person name="Singer S.R."/>
            <person name="Sinharoy S."/>
            <person name="Sterck L."/>
            <person name="Viollet A."/>
            <person name="Wang B.B."/>
            <person name="Wang K."/>
            <person name="Wang M."/>
            <person name="Wang X."/>
            <person name="Warfsmann J."/>
            <person name="Weissenbach J."/>
            <person name="White D.D."/>
            <person name="White J.D."/>
            <person name="Wiley G.B."/>
            <person name="Wincker P."/>
            <person name="Xing Y."/>
            <person name="Yang L."/>
            <person name="Yao Z."/>
            <person name="Ying F."/>
            <person name="Zhai J."/>
            <person name="Zhou L."/>
            <person name="Zuber A."/>
            <person name="Denarie J."/>
            <person name="Dixon R.A."/>
            <person name="May G.D."/>
            <person name="Schwartz D.C."/>
            <person name="Rogers J."/>
            <person name="Quetier F."/>
            <person name="Town C.D."/>
            <person name="Roe B.A."/>
        </authorList>
    </citation>
    <scope>NUCLEOTIDE SEQUENCE [LARGE SCALE GENOMIC DNA]</scope>
    <source>
        <strain evidence="1">A17</strain>
        <strain evidence="2 3">cv. Jemalong A17</strain>
    </source>
</reference>
<dbReference type="HOGENOM" id="CLU_1201386_0_0_1"/>
<evidence type="ECO:0000313" key="2">
    <source>
        <dbReference type="EnsemblPlants" id="AES71904"/>
    </source>
</evidence>
<reference evidence="1 3" key="2">
    <citation type="journal article" date="2014" name="BMC Genomics">
        <title>An improved genome release (version Mt4.0) for the model legume Medicago truncatula.</title>
        <authorList>
            <person name="Tang H."/>
            <person name="Krishnakumar V."/>
            <person name="Bidwell S."/>
            <person name="Rosen B."/>
            <person name="Chan A."/>
            <person name="Zhou S."/>
            <person name="Gentzbittel L."/>
            <person name="Childs K.L."/>
            <person name="Yandell M."/>
            <person name="Gundlach H."/>
            <person name="Mayer K.F."/>
            <person name="Schwartz D.C."/>
            <person name="Town C.D."/>
        </authorList>
    </citation>
    <scope>GENOME REANNOTATION</scope>
    <source>
        <strain evidence="2 3">cv. Jemalong A17</strain>
    </source>
</reference>
<accession>G7JA76</accession>